<dbReference type="InterPro" id="IPR013822">
    <property type="entry name" value="Signal_recog_particl_SRP54_hlx"/>
</dbReference>
<dbReference type="InterPro" id="IPR042101">
    <property type="entry name" value="SRP54_N_sf"/>
</dbReference>
<dbReference type="HOGENOM" id="CLU_2914782_0_0_3"/>
<reference evidence="3 4" key="1">
    <citation type="journal article" date="2008" name="Proc. Natl. Acad. Sci. U.S.A.">
        <title>The genome of Cyanothece 51142, a unicellular diazotrophic cyanobacterium important in the marine nitrogen cycle.</title>
        <authorList>
            <person name="Welsh E.A."/>
            <person name="Liberton M."/>
            <person name="Stoeckel J."/>
            <person name="Loh T."/>
            <person name="Elvitigala T."/>
            <person name="Wang C."/>
            <person name="Wollam A."/>
            <person name="Fulton R.S."/>
            <person name="Clifton S.W."/>
            <person name="Jacobs J.M."/>
            <person name="Aurora R."/>
            <person name="Ghosh B.K."/>
            <person name="Sherman L.A."/>
            <person name="Smith R.D."/>
            <person name="Wilson R.K."/>
            <person name="Pakrasi H.B."/>
        </authorList>
    </citation>
    <scope>NUCLEOTIDE SEQUENCE [LARGE SCALE GENOMIC DNA]</scope>
    <source>
        <strain evidence="4">ATCC 51142 / BH68</strain>
    </source>
</reference>
<dbReference type="SMART" id="SM00963">
    <property type="entry name" value="SRP54_N"/>
    <property type="match status" value="1"/>
</dbReference>
<accession>B1WZS4</accession>
<proteinExistence type="predicted"/>
<evidence type="ECO:0000256" key="1">
    <source>
        <dbReference type="ARBA" id="ARBA00004496"/>
    </source>
</evidence>
<evidence type="ECO:0000259" key="2">
    <source>
        <dbReference type="SMART" id="SM00963"/>
    </source>
</evidence>
<dbReference type="GO" id="GO:0006614">
    <property type="term" value="P:SRP-dependent cotranslational protein targeting to membrane"/>
    <property type="evidence" value="ECO:0007669"/>
    <property type="project" value="InterPro"/>
</dbReference>
<dbReference type="eggNOG" id="COG0541">
    <property type="taxonomic scope" value="Bacteria"/>
</dbReference>
<sequence>MFDALADRLEDAWKKLRGQDKITEANMQDALKEVRRALLEADVNLQVVKTFIADVEKAAIA</sequence>
<dbReference type="EMBL" id="CP000806">
    <property type="protein sequence ID" value="ACB52823.1"/>
    <property type="molecule type" value="Genomic_DNA"/>
</dbReference>
<name>B1WZS4_CROS5</name>
<dbReference type="Pfam" id="PF02881">
    <property type="entry name" value="SRP54_N"/>
    <property type="match status" value="1"/>
</dbReference>
<keyword evidence="4" id="KW-1185">Reference proteome</keyword>
<comment type="subcellular location">
    <subcellularLocation>
        <location evidence="1">Cytoplasm</location>
    </subcellularLocation>
</comment>
<dbReference type="AlphaFoldDB" id="B1WZS4"/>
<dbReference type="PANTHER" id="PTHR11564">
    <property type="entry name" value="SIGNAL RECOGNITION PARTICLE 54K PROTEIN SRP54"/>
    <property type="match status" value="1"/>
</dbReference>
<gene>
    <name evidence="3" type="ordered locus">cce_3475</name>
</gene>
<protein>
    <recommendedName>
        <fullName evidence="2">Signal recognition particle SRP54 helical bundle domain-containing protein</fullName>
    </recommendedName>
</protein>
<dbReference type="PANTHER" id="PTHR11564:SF5">
    <property type="entry name" value="SIGNAL RECOGNITION PARTICLE SUBUNIT SRP54"/>
    <property type="match status" value="1"/>
</dbReference>
<evidence type="ECO:0000313" key="3">
    <source>
        <dbReference type="EMBL" id="ACB52823.1"/>
    </source>
</evidence>
<feature type="domain" description="Signal recognition particle SRP54 helical bundle" evidence="2">
    <location>
        <begin position="1"/>
        <end position="61"/>
    </location>
</feature>
<dbReference type="Proteomes" id="UP000001203">
    <property type="component" value="Chromosome circular"/>
</dbReference>
<dbReference type="KEGG" id="cyt:cce_3475"/>
<dbReference type="GO" id="GO:0003924">
    <property type="term" value="F:GTPase activity"/>
    <property type="evidence" value="ECO:0007669"/>
    <property type="project" value="InterPro"/>
</dbReference>
<evidence type="ECO:0000313" key="4">
    <source>
        <dbReference type="Proteomes" id="UP000001203"/>
    </source>
</evidence>
<dbReference type="InterPro" id="IPR022941">
    <property type="entry name" value="SRP54"/>
</dbReference>
<dbReference type="STRING" id="43989.cce_3475"/>
<organism evidence="3 4">
    <name type="scientific">Crocosphaera subtropica (strain ATCC 51142 / BH68)</name>
    <name type="common">Cyanothece sp. (strain ATCC 51142)</name>
    <dbReference type="NCBI Taxonomy" id="43989"/>
    <lineage>
        <taxon>Bacteria</taxon>
        <taxon>Bacillati</taxon>
        <taxon>Cyanobacteriota</taxon>
        <taxon>Cyanophyceae</taxon>
        <taxon>Oscillatoriophycideae</taxon>
        <taxon>Chroococcales</taxon>
        <taxon>Aphanothecaceae</taxon>
        <taxon>Crocosphaera</taxon>
        <taxon>Crocosphaera subtropica</taxon>
    </lineage>
</organism>
<dbReference type="GO" id="GO:0005525">
    <property type="term" value="F:GTP binding"/>
    <property type="evidence" value="ECO:0007669"/>
    <property type="project" value="InterPro"/>
</dbReference>
<dbReference type="InterPro" id="IPR036225">
    <property type="entry name" value="SRP/SRP_N"/>
</dbReference>
<dbReference type="SUPFAM" id="SSF47364">
    <property type="entry name" value="Domain of the SRP/SRP receptor G-proteins"/>
    <property type="match status" value="1"/>
</dbReference>
<dbReference type="Gene3D" id="1.20.120.140">
    <property type="entry name" value="Signal recognition particle SRP54, nucleotide-binding domain"/>
    <property type="match status" value="1"/>
</dbReference>
<dbReference type="GO" id="GO:0048500">
    <property type="term" value="C:signal recognition particle"/>
    <property type="evidence" value="ECO:0007669"/>
    <property type="project" value="InterPro"/>
</dbReference>